<keyword evidence="2" id="KW-1185">Reference proteome</keyword>
<dbReference type="EMBL" id="JAMKFB020000012">
    <property type="protein sequence ID" value="KAL0179747.1"/>
    <property type="molecule type" value="Genomic_DNA"/>
</dbReference>
<proteinExistence type="predicted"/>
<comment type="caution">
    <text evidence="1">The sequence shown here is derived from an EMBL/GenBank/DDBJ whole genome shotgun (WGS) entry which is preliminary data.</text>
</comment>
<dbReference type="Proteomes" id="UP001529510">
    <property type="component" value="Unassembled WGS sequence"/>
</dbReference>
<evidence type="ECO:0000313" key="2">
    <source>
        <dbReference type="Proteomes" id="UP001529510"/>
    </source>
</evidence>
<gene>
    <name evidence="1" type="ORF">M9458_025189</name>
</gene>
<name>A0ABD0Q0H1_CIRMR</name>
<accession>A0ABD0Q0H1</accession>
<evidence type="ECO:0000313" key="1">
    <source>
        <dbReference type="EMBL" id="KAL0179747.1"/>
    </source>
</evidence>
<sequence>FIAFSTMPELASKIKMFFALAPVATVGMTKSPMTKLSVIPEFLIWVFSF</sequence>
<organism evidence="1 2">
    <name type="scientific">Cirrhinus mrigala</name>
    <name type="common">Mrigala</name>
    <dbReference type="NCBI Taxonomy" id="683832"/>
    <lineage>
        <taxon>Eukaryota</taxon>
        <taxon>Metazoa</taxon>
        <taxon>Chordata</taxon>
        <taxon>Craniata</taxon>
        <taxon>Vertebrata</taxon>
        <taxon>Euteleostomi</taxon>
        <taxon>Actinopterygii</taxon>
        <taxon>Neopterygii</taxon>
        <taxon>Teleostei</taxon>
        <taxon>Ostariophysi</taxon>
        <taxon>Cypriniformes</taxon>
        <taxon>Cyprinidae</taxon>
        <taxon>Labeoninae</taxon>
        <taxon>Labeonini</taxon>
        <taxon>Cirrhinus</taxon>
    </lineage>
</organism>
<dbReference type="Gene3D" id="3.40.50.1820">
    <property type="entry name" value="alpha/beta hydrolase"/>
    <property type="match status" value="1"/>
</dbReference>
<reference evidence="1 2" key="1">
    <citation type="submission" date="2024-05" db="EMBL/GenBank/DDBJ databases">
        <title>Genome sequencing and assembly of Indian major carp, Cirrhinus mrigala (Hamilton, 1822).</title>
        <authorList>
            <person name="Mohindra V."/>
            <person name="Chowdhury L.M."/>
            <person name="Lal K."/>
            <person name="Jena J.K."/>
        </authorList>
    </citation>
    <scope>NUCLEOTIDE SEQUENCE [LARGE SCALE GENOMIC DNA]</scope>
    <source>
        <strain evidence="1">CM1030</strain>
        <tissue evidence="1">Blood</tissue>
    </source>
</reference>
<protein>
    <submittedName>
        <fullName evidence="1">Uncharacterized protein</fullName>
    </submittedName>
</protein>
<feature type="non-terminal residue" evidence="1">
    <location>
        <position position="1"/>
    </location>
</feature>
<dbReference type="AlphaFoldDB" id="A0ABD0Q0H1"/>
<dbReference type="InterPro" id="IPR029058">
    <property type="entry name" value="AB_hydrolase_fold"/>
</dbReference>